<dbReference type="InterPro" id="IPR026444">
    <property type="entry name" value="Secre_tail"/>
</dbReference>
<name>A0ABU1LCV5_9FLAO</name>
<dbReference type="RefSeq" id="WP_181897992.1">
    <property type="nucleotide sequence ID" value="NZ_JAVDQS010000003.1"/>
</dbReference>
<dbReference type="Proteomes" id="UP001184853">
    <property type="component" value="Unassembled WGS sequence"/>
</dbReference>
<keyword evidence="4" id="KW-1185">Reference proteome</keyword>
<accession>A0ABU1LCV5</accession>
<protein>
    <recommendedName>
        <fullName evidence="2">Secretion system C-terminal sorting domain-containing protein</fullName>
    </recommendedName>
</protein>
<proteinExistence type="predicted"/>
<reference evidence="3 4" key="1">
    <citation type="submission" date="2023-07" db="EMBL/GenBank/DDBJ databases">
        <title>Sorghum-associated microbial communities from plants grown in Nebraska, USA.</title>
        <authorList>
            <person name="Schachtman D."/>
        </authorList>
    </citation>
    <scope>NUCLEOTIDE SEQUENCE [LARGE SCALE GENOMIC DNA]</scope>
    <source>
        <strain evidence="3 4">DS1709</strain>
    </source>
</reference>
<evidence type="ECO:0000313" key="3">
    <source>
        <dbReference type="EMBL" id="MDR6404556.1"/>
    </source>
</evidence>
<evidence type="ECO:0000256" key="1">
    <source>
        <dbReference type="ARBA" id="ARBA00022729"/>
    </source>
</evidence>
<feature type="domain" description="Secretion system C-terminal sorting" evidence="2">
    <location>
        <begin position="219"/>
        <end position="271"/>
    </location>
</feature>
<dbReference type="EMBL" id="JAVDQS010000003">
    <property type="protein sequence ID" value="MDR6404556.1"/>
    <property type="molecule type" value="Genomic_DNA"/>
</dbReference>
<comment type="caution">
    <text evidence="3">The sequence shown here is derived from an EMBL/GenBank/DDBJ whole genome shotgun (WGS) entry which is preliminary data.</text>
</comment>
<organism evidence="3 4">
    <name type="scientific">Chryseobacterium geocarposphaerae</name>
    <dbReference type="NCBI Taxonomy" id="1416776"/>
    <lineage>
        <taxon>Bacteria</taxon>
        <taxon>Pseudomonadati</taxon>
        <taxon>Bacteroidota</taxon>
        <taxon>Flavobacteriia</taxon>
        <taxon>Flavobacteriales</taxon>
        <taxon>Weeksellaceae</taxon>
        <taxon>Chryseobacterium group</taxon>
        <taxon>Chryseobacterium</taxon>
    </lineage>
</organism>
<dbReference type="Pfam" id="PF18962">
    <property type="entry name" value="Por_Secre_tail"/>
    <property type="match status" value="1"/>
</dbReference>
<gene>
    <name evidence="3" type="ORF">J2781_001476</name>
</gene>
<dbReference type="NCBIfam" id="TIGR04183">
    <property type="entry name" value="Por_Secre_tail"/>
    <property type="match status" value="1"/>
</dbReference>
<keyword evidence="1" id="KW-0732">Signal</keyword>
<evidence type="ECO:0000259" key="2">
    <source>
        <dbReference type="Pfam" id="PF18962"/>
    </source>
</evidence>
<evidence type="ECO:0000313" key="4">
    <source>
        <dbReference type="Proteomes" id="UP001184853"/>
    </source>
</evidence>
<sequence>MGTTTVLPSGWSAIRASGSGTVGQALSPVVNDGTSNTGAVFNVGTGGSGDRALGTIASGATVPAFGAQFINNTGATITSVNILFNEEQWRTGSNSIVETVAFSYSTNATGLDNGTWTAFTNLDLVEILTSDNTNSAVDGNLPANRSAKSLTIAGLSIPNGGTLYIKWADTNETGSDGMYAVDDFSLTPNSGTLAVTDLSTTKSNFVKNTFVKTNEITFGAQAKDVKVYNMYGQVVKTASVKENESLNVSELQKGNYIVTGTVNNQPVSQKILKD</sequence>